<evidence type="ECO:0000313" key="5">
    <source>
        <dbReference type="Proteomes" id="UP000232453"/>
    </source>
</evidence>
<dbReference type="Pfam" id="PF01968">
    <property type="entry name" value="Hydantoinase_A"/>
    <property type="match status" value="1"/>
</dbReference>
<accession>A0AA44ZNP5</accession>
<dbReference type="Pfam" id="PF05378">
    <property type="entry name" value="Hydant_A_N"/>
    <property type="match status" value="1"/>
</dbReference>
<evidence type="ECO:0000259" key="2">
    <source>
        <dbReference type="Pfam" id="PF05378"/>
    </source>
</evidence>
<sequence length="703" mass="74877">MKRVGVDVGGTFTDIMYCDDDGGVAVHKVPSTPHDPSVATVDGVRELCARLGVDPAELDQFLHGTTVATNIVLEHDGSEVGLITTEGFRDILHIARKKRPLNYSSYQDLPWQKWQLVRRRHRRVVPERVNAAGEVLVPLDEDATREQVRLLRDAGVTAVAVCFLHSYRNPAHEQAVKRILAEEAPEVFVSLSSEVAPQYREYERFSTTALNAFVGPKVSGYIDRLATTVRDAGVRGDVGLMTSAGGLVTARRAAENPVLLLTSGVVAGLLGGCAIGKASGYPSVITLDVGGTSADVGVAPDGGLRMKHLLDTRIGDYHAMVPMAEVDTIGAGGGSIAFVDEGGMFRVGPRSAGATPGPACYARGGTEPTSTDAMVALGWLREDSFLSGSMRIEPQLAAKAIGEHVADRLGTSVHAAAIGIFRIAAHAMTEAISLHSVRKGYDPREFSLVAEGGAGPLYAWHIADQLGIPRVVVPHHPGIASAMGLLATDIRSEIPATVWTSTDDPDLERITAEFDRLAGQAVEQLGADGLDPADVLVERSLDCRYLGQGYELRVPAPDGPIDDDWIARASRTFHEVHERTYSQRFDDKPVHIVNVRVTAVGRVGEVPLAEVEGGGPDPSAAVRTTVEAIFWDSSGTAGAVPTTVYDRDRLRAGNVVDGPAIIEQFDSTTIVGPGQRAVVDRVGHLVISTGAAREDQQTGGDPR</sequence>
<dbReference type="GO" id="GO:0005829">
    <property type="term" value="C:cytosol"/>
    <property type="evidence" value="ECO:0007669"/>
    <property type="project" value="TreeGrafter"/>
</dbReference>
<dbReference type="InterPro" id="IPR045079">
    <property type="entry name" value="Oxoprolinase-like"/>
</dbReference>
<feature type="domain" description="Hydantoinase A/oxoprolinase" evidence="1">
    <location>
        <begin position="204"/>
        <end position="493"/>
    </location>
</feature>
<feature type="domain" description="Acetophenone carboxylase-like C-terminal" evidence="3">
    <location>
        <begin position="508"/>
        <end position="681"/>
    </location>
</feature>
<protein>
    <submittedName>
        <fullName evidence="4">5-oxoprolinase (ATP-hydrolysing)/N-methylhydantoinase A</fullName>
    </submittedName>
</protein>
<dbReference type="Pfam" id="PF19278">
    <property type="entry name" value="Hydant_A_C"/>
    <property type="match status" value="1"/>
</dbReference>
<proteinExistence type="predicted"/>
<evidence type="ECO:0000313" key="4">
    <source>
        <dbReference type="EMBL" id="PKB30052.1"/>
    </source>
</evidence>
<dbReference type="AlphaFoldDB" id="A0AA44ZNP5"/>
<dbReference type="GO" id="GO:0006749">
    <property type="term" value="P:glutathione metabolic process"/>
    <property type="evidence" value="ECO:0007669"/>
    <property type="project" value="TreeGrafter"/>
</dbReference>
<name>A0AA44ZNP5_PSEA5</name>
<dbReference type="PANTHER" id="PTHR11365">
    <property type="entry name" value="5-OXOPROLINASE RELATED"/>
    <property type="match status" value="1"/>
</dbReference>
<dbReference type="InterPro" id="IPR008040">
    <property type="entry name" value="Hydant_A_N"/>
</dbReference>
<dbReference type="GO" id="GO:0017168">
    <property type="term" value="F:5-oxoprolinase (ATP-hydrolyzing) activity"/>
    <property type="evidence" value="ECO:0007669"/>
    <property type="project" value="TreeGrafter"/>
</dbReference>
<dbReference type="PANTHER" id="PTHR11365:SF23">
    <property type="entry name" value="HYPOTHETICAL 5-OXOPROLINASE (EUROFUNG)-RELATED"/>
    <property type="match status" value="1"/>
</dbReference>
<dbReference type="InterPro" id="IPR043129">
    <property type="entry name" value="ATPase_NBD"/>
</dbReference>
<dbReference type="Proteomes" id="UP000232453">
    <property type="component" value="Unassembled WGS sequence"/>
</dbReference>
<organism evidence="4 5">
    <name type="scientific">Pseudonocardia alni</name>
    <name type="common">Amycolata alni</name>
    <dbReference type="NCBI Taxonomy" id="33907"/>
    <lineage>
        <taxon>Bacteria</taxon>
        <taxon>Bacillati</taxon>
        <taxon>Actinomycetota</taxon>
        <taxon>Actinomycetes</taxon>
        <taxon>Pseudonocardiales</taxon>
        <taxon>Pseudonocardiaceae</taxon>
        <taxon>Pseudonocardia</taxon>
    </lineage>
</organism>
<dbReference type="InterPro" id="IPR002821">
    <property type="entry name" value="Hydantoinase_A"/>
</dbReference>
<gene>
    <name evidence="4" type="ORF">ATL51_1702</name>
</gene>
<feature type="domain" description="Hydantoinase/oxoprolinase N-terminal" evidence="2">
    <location>
        <begin position="3"/>
        <end position="183"/>
    </location>
</feature>
<dbReference type="RefSeq" id="WP_100878237.1">
    <property type="nucleotide sequence ID" value="NZ_JBICSI010000005.1"/>
</dbReference>
<dbReference type="EMBL" id="PHUJ01000003">
    <property type="protein sequence ID" value="PKB30052.1"/>
    <property type="molecule type" value="Genomic_DNA"/>
</dbReference>
<dbReference type="SUPFAM" id="SSF53067">
    <property type="entry name" value="Actin-like ATPase domain"/>
    <property type="match status" value="1"/>
</dbReference>
<comment type="caution">
    <text evidence="4">The sequence shown here is derived from an EMBL/GenBank/DDBJ whole genome shotgun (WGS) entry which is preliminary data.</text>
</comment>
<reference evidence="4 5" key="1">
    <citation type="submission" date="2017-11" db="EMBL/GenBank/DDBJ databases">
        <title>Sequencing the genomes of 1000 actinobacteria strains.</title>
        <authorList>
            <person name="Klenk H.-P."/>
        </authorList>
    </citation>
    <scope>NUCLEOTIDE SEQUENCE [LARGE SCALE GENOMIC DNA]</scope>
    <source>
        <strain evidence="4 5">DSM 44104</strain>
    </source>
</reference>
<evidence type="ECO:0000259" key="3">
    <source>
        <dbReference type="Pfam" id="PF19278"/>
    </source>
</evidence>
<dbReference type="InterPro" id="IPR049517">
    <property type="entry name" value="ACX-like_C"/>
</dbReference>
<evidence type="ECO:0000259" key="1">
    <source>
        <dbReference type="Pfam" id="PF01968"/>
    </source>
</evidence>